<comment type="caution">
    <text evidence="9">The sequence shown here is derived from an EMBL/GenBank/DDBJ whole genome shotgun (WGS) entry which is preliminary data.</text>
</comment>
<dbReference type="SUPFAM" id="SSF51445">
    <property type="entry name" value="(Trans)glycosidases"/>
    <property type="match status" value="1"/>
</dbReference>
<feature type="domain" description="Glycosyl hydrolase family 13 catalytic" evidence="8">
    <location>
        <begin position="23"/>
        <end position="417"/>
    </location>
</feature>
<dbReference type="Pfam" id="PF16657">
    <property type="entry name" value="Malt_amylase_C"/>
    <property type="match status" value="1"/>
</dbReference>
<dbReference type="CDD" id="cd11334">
    <property type="entry name" value="AmyAc_TreS"/>
    <property type="match status" value="1"/>
</dbReference>
<dbReference type="SUPFAM" id="SSF51011">
    <property type="entry name" value="Glycosyl hydrolase domain"/>
    <property type="match status" value="1"/>
</dbReference>
<dbReference type="GO" id="GO:0016740">
    <property type="term" value="F:transferase activity"/>
    <property type="evidence" value="ECO:0007669"/>
    <property type="project" value="UniProtKB-KW"/>
</dbReference>
<evidence type="ECO:0000259" key="8">
    <source>
        <dbReference type="SMART" id="SM00642"/>
    </source>
</evidence>
<dbReference type="InterPro" id="IPR012810">
    <property type="entry name" value="TreS/a-amylase_N"/>
</dbReference>
<dbReference type="GO" id="GO:0005975">
    <property type="term" value="P:carbohydrate metabolic process"/>
    <property type="evidence" value="ECO:0007669"/>
    <property type="project" value="InterPro"/>
</dbReference>
<reference evidence="9 10" key="1">
    <citation type="submission" date="2019-11" db="EMBL/GenBank/DDBJ databases">
        <title>Phenotypic characterization of an OXA-22 and OXA-60 co-producing Ralstonia pickettii clinical strain.</title>
        <authorList>
            <person name="He F."/>
        </authorList>
    </citation>
    <scope>NUCLEOTIDE SEQUENCE [LARGE SCALE GENOMIC DNA]</scope>
    <source>
        <strain evidence="9 10">PSLESD1</strain>
    </source>
</reference>
<dbReference type="InterPro" id="IPR017853">
    <property type="entry name" value="GH"/>
</dbReference>
<dbReference type="InterPro" id="IPR012811">
    <property type="entry name" value="TreS_maltokin_C_dom"/>
</dbReference>
<dbReference type="Gene3D" id="3.90.1200.10">
    <property type="match status" value="1"/>
</dbReference>
<dbReference type="InterPro" id="IPR045857">
    <property type="entry name" value="O16G_dom_2"/>
</dbReference>
<dbReference type="Gene3D" id="3.90.400.10">
    <property type="entry name" value="Oligo-1,6-glucosidase, Domain 2"/>
    <property type="match status" value="1"/>
</dbReference>
<dbReference type="AlphaFoldDB" id="A0A7X2L916"/>
<evidence type="ECO:0000313" key="9">
    <source>
        <dbReference type="EMBL" id="MRS97476.1"/>
    </source>
</evidence>
<dbReference type="SMART" id="SM00642">
    <property type="entry name" value="Aamy"/>
    <property type="match status" value="1"/>
</dbReference>
<dbReference type="PANTHER" id="PTHR10357">
    <property type="entry name" value="ALPHA-AMYLASE FAMILY MEMBER"/>
    <property type="match status" value="1"/>
</dbReference>
<evidence type="ECO:0000256" key="7">
    <source>
        <dbReference type="ARBA" id="ARBA00031378"/>
    </source>
</evidence>
<dbReference type="GO" id="GO:0047471">
    <property type="term" value="F:maltose alpha-D-glucosyltransferase activity"/>
    <property type="evidence" value="ECO:0007669"/>
    <property type="project" value="UniProtKB-EC"/>
</dbReference>
<dbReference type="NCBIfam" id="TIGR02456">
    <property type="entry name" value="treS_nterm"/>
    <property type="match status" value="1"/>
</dbReference>
<dbReference type="Proteomes" id="UP000441032">
    <property type="component" value="Unassembled WGS sequence"/>
</dbReference>
<dbReference type="EC" id="5.4.99.16" evidence="3"/>
<evidence type="ECO:0000256" key="1">
    <source>
        <dbReference type="ARBA" id="ARBA00001595"/>
    </source>
</evidence>
<dbReference type="PANTHER" id="PTHR10357:SF219">
    <property type="entry name" value="MALTOSE ALPHA-D-GLUCOSYLTRANSFERASE"/>
    <property type="match status" value="1"/>
</dbReference>
<evidence type="ECO:0000256" key="5">
    <source>
        <dbReference type="ARBA" id="ARBA00022837"/>
    </source>
</evidence>
<protein>
    <recommendedName>
        <fullName evidence="3">maltose alpha-D-glucosyltransferase</fullName>
        <ecNumber evidence="3">5.4.99.16</ecNumber>
    </recommendedName>
    <alternativeName>
        <fullName evidence="7">Maltose alpha-D-glucosyltransferase</fullName>
    </alternativeName>
</protein>
<dbReference type="Gene3D" id="3.20.20.80">
    <property type="entry name" value="Glycosidases"/>
    <property type="match status" value="1"/>
</dbReference>
<dbReference type="InterPro" id="IPR006047">
    <property type="entry name" value="GH13_cat_dom"/>
</dbReference>
<dbReference type="Gene3D" id="2.60.40.1180">
    <property type="entry name" value="Golgi alpha-mannosidase II"/>
    <property type="match status" value="1"/>
</dbReference>
<dbReference type="RefSeq" id="WP_154205574.1">
    <property type="nucleotide sequence ID" value="NZ_WJYN01000001.1"/>
</dbReference>
<dbReference type="EMBL" id="WJYN01000001">
    <property type="protein sequence ID" value="MRS97476.1"/>
    <property type="molecule type" value="Genomic_DNA"/>
</dbReference>
<evidence type="ECO:0000256" key="6">
    <source>
        <dbReference type="ARBA" id="ARBA00023235"/>
    </source>
</evidence>
<dbReference type="InterPro" id="IPR032091">
    <property type="entry name" value="Malt_amylase-like_C"/>
</dbReference>
<gene>
    <name evidence="9" type="primary">treS</name>
    <name evidence="9" type="ORF">GJQ57_02285</name>
</gene>
<comment type="similarity">
    <text evidence="2">Belongs to the glycosyl hydrolase 13 family. TreS subfamily.</text>
</comment>
<dbReference type="InterPro" id="IPR013780">
    <property type="entry name" value="Glyco_hydro_b"/>
</dbReference>
<dbReference type="NCBIfam" id="TIGR02457">
    <property type="entry name" value="TreS_Cterm"/>
    <property type="match status" value="1"/>
</dbReference>
<dbReference type="FunFam" id="3.20.20.80:FF:000055">
    <property type="entry name" value="Trehalose synthase"/>
    <property type="match status" value="1"/>
</dbReference>
<keyword evidence="6 9" id="KW-0413">Isomerase</keyword>
<evidence type="ECO:0000256" key="3">
    <source>
        <dbReference type="ARBA" id="ARBA00012619"/>
    </source>
</evidence>
<keyword evidence="5" id="KW-0106">Calcium</keyword>
<keyword evidence="9" id="KW-0808">Transferase</keyword>
<name>A0A7X2L916_RALPI</name>
<evidence type="ECO:0000256" key="2">
    <source>
        <dbReference type="ARBA" id="ARBA00005496"/>
    </source>
</evidence>
<dbReference type="Pfam" id="PF00128">
    <property type="entry name" value="Alpha-amylase"/>
    <property type="match status" value="2"/>
</dbReference>
<dbReference type="InterPro" id="IPR011009">
    <property type="entry name" value="Kinase-like_dom_sf"/>
</dbReference>
<organism evidence="9 10">
    <name type="scientific">Ralstonia pickettii</name>
    <name type="common">Burkholderia pickettii</name>
    <dbReference type="NCBI Taxonomy" id="329"/>
    <lineage>
        <taxon>Bacteria</taxon>
        <taxon>Pseudomonadati</taxon>
        <taxon>Pseudomonadota</taxon>
        <taxon>Betaproteobacteria</taxon>
        <taxon>Burkholderiales</taxon>
        <taxon>Burkholderiaceae</taxon>
        <taxon>Ralstonia</taxon>
    </lineage>
</organism>
<comment type="catalytic activity">
    <reaction evidence="1">
        <text>D-maltose = alpha,alpha-trehalose</text>
        <dbReference type="Rhea" id="RHEA:15145"/>
        <dbReference type="ChEBI" id="CHEBI:16551"/>
        <dbReference type="ChEBI" id="CHEBI:17306"/>
        <dbReference type="EC" id="5.4.99.16"/>
    </reaction>
</comment>
<proteinExistence type="inferred from homology"/>
<accession>A0A7X2L916</accession>
<keyword evidence="4" id="KW-0479">Metal-binding</keyword>
<sequence length="1167" mass="130556">MTRNPTALLVDDALWYKDAVIYQLHVKSFCDSDNDGVGDFPGLISKLDYIAELGVDVIWLLPFYPSPRRDDGYDIAEYRGVHPDYGNMADVRRFIAEAHARGLRVITELVINHTSDQHPWFQRARRAKPGSALRDFYVWSDNDKKYAGTRIIFIDTEPSNWTWDPVANAYYWHRFYSHQPDLNFDNPRVLKAVIGVMKFWLNLGVDGLRLDAVPYLVEREGTSNENLPETHEVLRKIRAAMDGEFKNRLLLAEANQWPEDTQEYFGAGDECHMAFHFPLMPRMYMAIAREDRFPITDIMRQTPEVPPGCQWAIFLRNHDELTLEMVTDAERDYLWEVYASDRRARLNLGIRRRLAPLLERDRRRVELMNSLLFSMPGTPVMYYGDEIGMGDNIHLGDRDGVRTPMQWSPDRNGGFSRADPEQLVLPAIMGSLYGYESVNVEAQSRDAHSLLNWTRRLLATRKRHRVFGRGSIQFLQPSNRKVLAYIRALEGEAPILCVANLSRASQAVELDLSAFAQRVPVELIGGTAFPPIGQLSYLLTLPPYAFYWLELRENEPGPTWSQPASEQLPEFTTLVLRAGLDALADTRQREAHRQLIEREILPSYLPKRRWFAAKDSVLRSAKFAWGAPVPVDAASTNRPLAGATRPEVFLNEVAVTLGSPDGTERVERYLLPLSIAWESSTLPALPIQLALARVRRGRHVGYLTDAFTTETFARALLTNLVRGTTLEANDGTVHFEPEPNIAELAEPAGSAASPEAGSTRPAPLPLAPDTPIQWLAAEQSNSSLVIGESVIVKLIRRIATGIHPEVEMTRHLTRVGYANTAALIGEVSHHAADGERATLAVMQSFVPNQGDAWTWALDYLRRTIDELAVQMEGVTSGDGESSPVAVSEARVDTDEALAGYVNFIGVIGTRLGELHAALAAPTEDPSFGARIADADDAAYWTARVSEQLTRAHDNLTAWQQQNPDSPRQADVQWLLSQHQALLDAARTHAEDGLGATLSRIHGDFHLGQVLVAQGDAFLIDFEGEPSRPVEERRRKTSPLRDVAGLMRSLDYVVGAMRQGPDHVAGPAQERRNHLLERFRAASTDRFLEAYAAAIRGPDLNAPDQPVVDFHLLDLFLLEKAAYEVNYEASNRPTWLPIPLEGFTRVARRLLHADPTSPAAEDSTGGPP</sequence>
<evidence type="ECO:0000313" key="10">
    <source>
        <dbReference type="Proteomes" id="UP000441032"/>
    </source>
</evidence>
<dbReference type="GO" id="GO:0046872">
    <property type="term" value="F:metal ion binding"/>
    <property type="evidence" value="ECO:0007669"/>
    <property type="project" value="UniProtKB-KW"/>
</dbReference>
<dbReference type="SUPFAM" id="SSF56112">
    <property type="entry name" value="Protein kinase-like (PK-like)"/>
    <property type="match status" value="1"/>
</dbReference>
<evidence type="ECO:0000256" key="4">
    <source>
        <dbReference type="ARBA" id="ARBA00022723"/>
    </source>
</evidence>